<evidence type="ECO:0000313" key="2">
    <source>
        <dbReference type="EMBL" id="KIO22548.1"/>
    </source>
</evidence>
<keyword evidence="3" id="KW-1185">Reference proteome</keyword>
<dbReference type="OrthoDB" id="2863512at2759"/>
<evidence type="ECO:0000313" key="3">
    <source>
        <dbReference type="Proteomes" id="UP000054248"/>
    </source>
</evidence>
<reference evidence="2 3" key="1">
    <citation type="submission" date="2014-04" db="EMBL/GenBank/DDBJ databases">
        <authorList>
            <consortium name="DOE Joint Genome Institute"/>
            <person name="Kuo A."/>
            <person name="Girlanda M."/>
            <person name="Perotto S."/>
            <person name="Kohler A."/>
            <person name="Nagy L.G."/>
            <person name="Floudas D."/>
            <person name="Copeland A."/>
            <person name="Barry K.W."/>
            <person name="Cichocki N."/>
            <person name="Veneault-Fourrey C."/>
            <person name="LaButti K."/>
            <person name="Lindquist E.A."/>
            <person name="Lipzen A."/>
            <person name="Lundell T."/>
            <person name="Morin E."/>
            <person name="Murat C."/>
            <person name="Sun H."/>
            <person name="Tunlid A."/>
            <person name="Henrissat B."/>
            <person name="Grigoriev I.V."/>
            <person name="Hibbett D.S."/>
            <person name="Martin F."/>
            <person name="Nordberg H.P."/>
            <person name="Cantor M.N."/>
            <person name="Hua S.X."/>
        </authorList>
    </citation>
    <scope>NUCLEOTIDE SEQUENCE [LARGE SCALE GENOMIC DNA]</scope>
    <source>
        <strain evidence="2 3">MUT 4182</strain>
    </source>
</reference>
<organism evidence="2 3">
    <name type="scientific">Tulasnella calospora MUT 4182</name>
    <dbReference type="NCBI Taxonomy" id="1051891"/>
    <lineage>
        <taxon>Eukaryota</taxon>
        <taxon>Fungi</taxon>
        <taxon>Dikarya</taxon>
        <taxon>Basidiomycota</taxon>
        <taxon>Agaricomycotina</taxon>
        <taxon>Agaricomycetes</taxon>
        <taxon>Cantharellales</taxon>
        <taxon>Tulasnellaceae</taxon>
        <taxon>Tulasnella</taxon>
    </lineage>
</organism>
<dbReference type="HOGENOM" id="CLU_131115_0_0_1"/>
<proteinExistence type="predicted"/>
<protein>
    <recommendedName>
        <fullName evidence="4">Ig-like domain-containing protein</fullName>
    </recommendedName>
</protein>
<feature type="chain" id="PRO_5002166307" description="Ig-like domain-containing protein" evidence="1">
    <location>
        <begin position="21"/>
        <end position="176"/>
    </location>
</feature>
<dbReference type="AlphaFoldDB" id="A0A0C3KMF5"/>
<sequence>MKFSALCFTTLAFIPSFSSAAAIPDAVHLNGTLAKRGGEVNYLANCQQTNSPTDSGYPVSHIAWYANVDESLSGNDLVDSLSNEYRDWSLGGAYLTWEGRQQNIYFPDSGVTVQTHIDGDAQSRPFTAWAGWAQRTSDGKYFNCYKDNGRQIFNMLHPIIVGEFHSLLCRGIYWCV</sequence>
<reference evidence="3" key="2">
    <citation type="submission" date="2015-01" db="EMBL/GenBank/DDBJ databases">
        <title>Evolutionary Origins and Diversification of the Mycorrhizal Mutualists.</title>
        <authorList>
            <consortium name="DOE Joint Genome Institute"/>
            <consortium name="Mycorrhizal Genomics Consortium"/>
            <person name="Kohler A."/>
            <person name="Kuo A."/>
            <person name="Nagy L.G."/>
            <person name="Floudas D."/>
            <person name="Copeland A."/>
            <person name="Barry K.W."/>
            <person name="Cichocki N."/>
            <person name="Veneault-Fourrey C."/>
            <person name="LaButti K."/>
            <person name="Lindquist E.A."/>
            <person name="Lipzen A."/>
            <person name="Lundell T."/>
            <person name="Morin E."/>
            <person name="Murat C."/>
            <person name="Riley R."/>
            <person name="Ohm R."/>
            <person name="Sun H."/>
            <person name="Tunlid A."/>
            <person name="Henrissat B."/>
            <person name="Grigoriev I.V."/>
            <person name="Hibbett D.S."/>
            <person name="Martin F."/>
        </authorList>
    </citation>
    <scope>NUCLEOTIDE SEQUENCE [LARGE SCALE GENOMIC DNA]</scope>
    <source>
        <strain evidence="3">MUT 4182</strain>
    </source>
</reference>
<accession>A0A0C3KMF5</accession>
<dbReference type="Proteomes" id="UP000054248">
    <property type="component" value="Unassembled WGS sequence"/>
</dbReference>
<feature type="signal peptide" evidence="1">
    <location>
        <begin position="1"/>
        <end position="20"/>
    </location>
</feature>
<keyword evidence="1" id="KW-0732">Signal</keyword>
<gene>
    <name evidence="2" type="ORF">M407DRAFT_27946</name>
</gene>
<evidence type="ECO:0000256" key="1">
    <source>
        <dbReference type="SAM" id="SignalP"/>
    </source>
</evidence>
<dbReference type="EMBL" id="KN823107">
    <property type="protein sequence ID" value="KIO22548.1"/>
    <property type="molecule type" value="Genomic_DNA"/>
</dbReference>
<evidence type="ECO:0008006" key="4">
    <source>
        <dbReference type="Google" id="ProtNLM"/>
    </source>
</evidence>
<name>A0A0C3KMF5_9AGAM</name>